<reference evidence="6" key="1">
    <citation type="submission" date="2019-03" db="EMBL/GenBank/DDBJ databases">
        <title>Genome sequencing and reference-guided assembly of Black Bengal Goat (Capra hircus).</title>
        <authorList>
            <person name="Siddiki A.Z."/>
            <person name="Baten A."/>
            <person name="Billah M."/>
            <person name="Alam M.A.U."/>
            <person name="Shawrob K.S.M."/>
            <person name="Saha S."/>
            <person name="Chowdhury M."/>
            <person name="Rahman A.H."/>
            <person name="Stear M."/>
            <person name="Miah G."/>
            <person name="Das G.B."/>
            <person name="Hossain M.M."/>
            <person name="Kumkum M."/>
            <person name="Islam M.S."/>
            <person name="Mollah A.M."/>
            <person name="Ahsan A."/>
            <person name="Tusar F."/>
            <person name="Khan M.K.I."/>
        </authorList>
    </citation>
    <scope>NUCLEOTIDE SEQUENCE [LARGE SCALE GENOMIC DNA]</scope>
</reference>
<evidence type="ECO:0000256" key="4">
    <source>
        <dbReference type="RuleBase" id="RU361155"/>
    </source>
</evidence>
<dbReference type="AlphaFoldDB" id="A0A8C2S331"/>
<dbReference type="SUPFAM" id="SSF52540">
    <property type="entry name" value="P-loop containing nucleoside triphosphate hydrolases"/>
    <property type="match status" value="1"/>
</dbReference>
<evidence type="ECO:0000259" key="5">
    <source>
        <dbReference type="Pfam" id="PF00685"/>
    </source>
</evidence>
<sequence>MVIQEEINKVIIMDDEDKYLLKFKGYNFERSLVDIDFLENLDNFEIRDDDVFIITYPKSGTIWTQQILSLIYYEGHRNRTELVETVDRSPFLEYNLHKIDYEKRPSPRLFASHIPYYLAPKGLKNKKAKVIYVYRNPKDVLTSYFHFSNLLITLEASNNIGDFMERFLDGKVVGSFWVDHIRGWYEHRHDFNILFMMYEEMKKDLRSSVTKISNFLEKELNEEDVHAIVKQASFQNMKDDPRANYNSILTSEVGTRTSEGCFLCKGDIQRFIEAKLLRVSMSTWLLH</sequence>
<evidence type="ECO:0000256" key="2">
    <source>
        <dbReference type="ARBA" id="ARBA00022679"/>
    </source>
</evidence>
<evidence type="ECO:0000256" key="3">
    <source>
        <dbReference type="ARBA" id="ARBA00048219"/>
    </source>
</evidence>
<name>A0A8C2S331_CAPHI</name>
<dbReference type="InterPro" id="IPR000863">
    <property type="entry name" value="Sulfotransferase_dom"/>
</dbReference>
<comment type="catalytic activity">
    <reaction evidence="3">
        <text>4-ethylphenol + 3'-phosphoadenylyl sulfate = 4-ethylphenyl sulfate + adenosine 3',5'-bisphosphate + H(+)</text>
        <dbReference type="Rhea" id="RHEA:70607"/>
        <dbReference type="ChEBI" id="CHEBI:15378"/>
        <dbReference type="ChEBI" id="CHEBI:49584"/>
        <dbReference type="ChEBI" id="CHEBI:58339"/>
        <dbReference type="ChEBI" id="CHEBI:58343"/>
        <dbReference type="ChEBI" id="CHEBI:133681"/>
    </reaction>
    <physiologicalReaction direction="left-to-right" evidence="3">
        <dbReference type="Rhea" id="RHEA:70608"/>
    </physiologicalReaction>
</comment>
<keyword evidence="2 4" id="KW-0808">Transferase</keyword>
<evidence type="ECO:0000313" key="6">
    <source>
        <dbReference type="Ensembl" id="ENSCHIP00010037810.1"/>
    </source>
</evidence>
<reference evidence="6" key="2">
    <citation type="submission" date="2025-08" db="UniProtKB">
        <authorList>
            <consortium name="Ensembl"/>
        </authorList>
    </citation>
    <scope>IDENTIFICATION</scope>
</reference>
<dbReference type="Pfam" id="PF00685">
    <property type="entry name" value="Sulfotransfer_1"/>
    <property type="match status" value="1"/>
</dbReference>
<proteinExistence type="inferred from homology"/>
<dbReference type="InterPro" id="IPR027417">
    <property type="entry name" value="P-loop_NTPase"/>
</dbReference>
<evidence type="ECO:0000256" key="1">
    <source>
        <dbReference type="ARBA" id="ARBA00005771"/>
    </source>
</evidence>
<accession>A0A8C2S331</accession>
<feature type="domain" description="Sulfotransferase" evidence="5">
    <location>
        <begin position="48"/>
        <end position="269"/>
    </location>
</feature>
<dbReference type="EC" id="2.8.2.-" evidence="4"/>
<comment type="similarity">
    <text evidence="1 4">Belongs to the sulfotransferase 1 family.</text>
</comment>
<dbReference type="Ensembl" id="ENSCHIT00010052976.1">
    <property type="protein sequence ID" value="ENSCHIP00010037810.1"/>
    <property type="gene ID" value="ENSCHIG00010028025.1"/>
</dbReference>
<organism evidence="6">
    <name type="scientific">Capra hircus</name>
    <name type="common">Goat</name>
    <dbReference type="NCBI Taxonomy" id="9925"/>
    <lineage>
        <taxon>Eukaryota</taxon>
        <taxon>Metazoa</taxon>
        <taxon>Chordata</taxon>
        <taxon>Craniata</taxon>
        <taxon>Vertebrata</taxon>
        <taxon>Euteleostomi</taxon>
        <taxon>Mammalia</taxon>
        <taxon>Eutheria</taxon>
        <taxon>Laurasiatheria</taxon>
        <taxon>Artiodactyla</taxon>
        <taxon>Ruminantia</taxon>
        <taxon>Pecora</taxon>
        <taxon>Bovidae</taxon>
        <taxon>Caprinae</taxon>
        <taxon>Capra</taxon>
    </lineage>
</organism>
<dbReference type="GO" id="GO:0008146">
    <property type="term" value="F:sulfotransferase activity"/>
    <property type="evidence" value="ECO:0007669"/>
    <property type="project" value="InterPro"/>
</dbReference>
<dbReference type="Gene3D" id="3.40.50.300">
    <property type="entry name" value="P-loop containing nucleotide triphosphate hydrolases"/>
    <property type="match status" value="1"/>
</dbReference>
<protein>
    <recommendedName>
        <fullName evidence="4">Sulfotransferase</fullName>
        <ecNumber evidence="4">2.8.2.-</ecNumber>
    </recommendedName>
</protein>
<dbReference type="PANTHER" id="PTHR11783">
    <property type="entry name" value="SULFOTRANSFERASE SULT"/>
    <property type="match status" value="1"/>
</dbReference>